<dbReference type="InterPro" id="IPR035897">
    <property type="entry name" value="Toll_tir_struct_dom_sf"/>
</dbReference>
<gene>
    <name evidence="3" type="ORF">GA0070609_3943</name>
</gene>
<accession>A0A1C5J0Z3</accession>
<evidence type="ECO:0000313" key="3">
    <source>
        <dbReference type="EMBL" id="SCG64250.1"/>
    </source>
</evidence>
<proteinExistence type="predicted"/>
<keyword evidence="4" id="KW-1185">Reference proteome</keyword>
<reference evidence="3 4" key="1">
    <citation type="submission" date="2016-06" db="EMBL/GenBank/DDBJ databases">
        <authorList>
            <person name="Kjaerup R.B."/>
            <person name="Dalgaard T.S."/>
            <person name="Juul-Madsen H.R."/>
        </authorList>
    </citation>
    <scope>NUCLEOTIDE SEQUENCE [LARGE SCALE GENOMIC DNA]</scope>
    <source>
        <strain evidence="3 4">DSM 43904</strain>
    </source>
</reference>
<dbReference type="Pfam" id="PF13676">
    <property type="entry name" value="TIR_2"/>
    <property type="match status" value="1"/>
</dbReference>
<dbReference type="SUPFAM" id="SSF52200">
    <property type="entry name" value="Toll/Interleukin receptor TIR domain"/>
    <property type="match status" value="1"/>
</dbReference>
<evidence type="ECO:0000259" key="2">
    <source>
        <dbReference type="Pfam" id="PF13676"/>
    </source>
</evidence>
<dbReference type="AlphaFoldDB" id="A0A1C5J0Z3"/>
<protein>
    <submittedName>
        <fullName evidence="3">TIR domain-containing protein</fullName>
    </submittedName>
</protein>
<dbReference type="RefSeq" id="WP_157748247.1">
    <property type="nucleotide sequence ID" value="NZ_LT607750.1"/>
</dbReference>
<dbReference type="InterPro" id="IPR047603">
    <property type="entry name" value="FxsC_N"/>
</dbReference>
<evidence type="ECO:0000313" key="4">
    <source>
        <dbReference type="Proteomes" id="UP000198217"/>
    </source>
</evidence>
<dbReference type="Proteomes" id="UP000198217">
    <property type="component" value="Chromosome I"/>
</dbReference>
<feature type="domain" description="TIR" evidence="2">
    <location>
        <begin position="64"/>
        <end position="150"/>
    </location>
</feature>
<dbReference type="Gene3D" id="3.40.50.10140">
    <property type="entry name" value="Toll/interleukin-1 receptor homology (TIR) domain"/>
    <property type="match status" value="1"/>
</dbReference>
<dbReference type="GO" id="GO:0007165">
    <property type="term" value="P:signal transduction"/>
    <property type="evidence" value="ECO:0007669"/>
    <property type="project" value="InterPro"/>
</dbReference>
<organism evidence="3 4">
    <name type="scientific">Micromonospora echinaurantiaca</name>
    <dbReference type="NCBI Taxonomy" id="47857"/>
    <lineage>
        <taxon>Bacteria</taxon>
        <taxon>Bacillati</taxon>
        <taxon>Actinomycetota</taxon>
        <taxon>Actinomycetes</taxon>
        <taxon>Micromonosporales</taxon>
        <taxon>Micromonosporaceae</taxon>
        <taxon>Micromonospora</taxon>
    </lineage>
</organism>
<feature type="region of interest" description="Disordered" evidence="1">
    <location>
        <begin position="214"/>
        <end position="259"/>
    </location>
</feature>
<dbReference type="NCBIfam" id="NF040588">
    <property type="entry name" value="FxsC_Nterm"/>
    <property type="match status" value="1"/>
</dbReference>
<sequence length="259" mass="28150">MSGATGRRGPAGAEADPDIFFFLSFAESSDTDDELVAIFFKDLRNEVRAVSGTRKSDPAATGFLSIANLRLGADWSEEIRTALGTCRVFVALSSPTYFASESCGREWQAFADRLVAYRTATGRDAPSLLPVSWRATEIPEHLGTIQYADRSLSTVVFDEGLLHVMRLTRHRDAYHEFVGKLAALIVRTARSHPIPPSRPGPDFYRLPAAFPAVPPTGGGAGAVPRQRDAEVTARQHPDGRPRTPPDLGGRGELPRLHGN</sequence>
<dbReference type="EMBL" id="LT607750">
    <property type="protein sequence ID" value="SCG64250.1"/>
    <property type="molecule type" value="Genomic_DNA"/>
</dbReference>
<dbReference type="InterPro" id="IPR000157">
    <property type="entry name" value="TIR_dom"/>
</dbReference>
<evidence type="ECO:0000256" key="1">
    <source>
        <dbReference type="SAM" id="MobiDB-lite"/>
    </source>
</evidence>
<name>A0A1C5J0Z3_9ACTN</name>
<feature type="compositionally biased region" description="Basic and acidic residues" evidence="1">
    <location>
        <begin position="225"/>
        <end position="243"/>
    </location>
</feature>